<proteinExistence type="inferred from homology"/>
<dbReference type="Pfam" id="PF03401">
    <property type="entry name" value="TctC"/>
    <property type="match status" value="1"/>
</dbReference>
<comment type="similarity">
    <text evidence="1">Belongs to the UPF0065 (bug) family.</text>
</comment>
<dbReference type="PANTHER" id="PTHR42928:SF5">
    <property type="entry name" value="BLR1237 PROTEIN"/>
    <property type="match status" value="1"/>
</dbReference>
<evidence type="ECO:0000313" key="3">
    <source>
        <dbReference type="EMBL" id="ARP87648.1"/>
    </source>
</evidence>
<organism evidence="3 4">
    <name type="scientific">Bordetella genomosp. 9</name>
    <dbReference type="NCBI Taxonomy" id="1416803"/>
    <lineage>
        <taxon>Bacteria</taxon>
        <taxon>Pseudomonadati</taxon>
        <taxon>Pseudomonadota</taxon>
        <taxon>Betaproteobacteria</taxon>
        <taxon>Burkholderiales</taxon>
        <taxon>Alcaligenaceae</taxon>
        <taxon>Bordetella</taxon>
    </lineage>
</organism>
<reference evidence="3 4" key="1">
    <citation type="submission" date="2017-05" db="EMBL/GenBank/DDBJ databases">
        <title>Complete and WGS of Bordetella genogroups.</title>
        <authorList>
            <person name="Spilker T."/>
            <person name="LiPuma J."/>
        </authorList>
    </citation>
    <scope>NUCLEOTIDE SEQUENCE [LARGE SCALE GENOMIC DNA]</scope>
    <source>
        <strain evidence="3 4">AU17164</strain>
    </source>
</reference>
<keyword evidence="2" id="KW-0732">Signal</keyword>
<dbReference type="PIRSF" id="PIRSF017082">
    <property type="entry name" value="YflP"/>
    <property type="match status" value="1"/>
</dbReference>
<dbReference type="Gene3D" id="3.40.190.10">
    <property type="entry name" value="Periplasmic binding protein-like II"/>
    <property type="match status" value="1"/>
</dbReference>
<dbReference type="EMBL" id="CP021109">
    <property type="protein sequence ID" value="ARP87648.1"/>
    <property type="molecule type" value="Genomic_DNA"/>
</dbReference>
<dbReference type="Gene3D" id="3.40.190.150">
    <property type="entry name" value="Bordetella uptake gene, domain 1"/>
    <property type="match status" value="1"/>
</dbReference>
<accession>A0A1W6Z2T2</accession>
<sequence>MPFRSPRLAAVLAAVTLSAAGAAHAEYPDHVINMVVPFAAGGPTDNVARSLAEAMRPALGQSVIVENKGGAGGTIGTTFAARAAPDGYTVLLMHVGFSTAPSLYKDPGYDPFTSFEPVGLVVDVPMTVLARENFPPNNIKELADYVKKNKDKITLANAGIGAASHLCGTMLNEAFGVDLLTVPYKGTAPAMNDLLGKQVDMLCDQTTNTTQQINAKKVKAYAVTSLKRVDTLKDLPTMDESGYKGFEVGIWHGMWVPKGTPKPVVDKLVAALQAGVKDPKFQERMQALGATVLVNEANPQALEAKVKQQVPQWAALFKKAGVEKQ</sequence>
<gene>
    <name evidence="3" type="ORF">CAL13_16630</name>
</gene>
<protein>
    <submittedName>
        <fullName evidence="3">ABC transporter substrate-binding protein</fullName>
    </submittedName>
</protein>
<keyword evidence="4" id="KW-1185">Reference proteome</keyword>
<dbReference type="SUPFAM" id="SSF53850">
    <property type="entry name" value="Periplasmic binding protein-like II"/>
    <property type="match status" value="1"/>
</dbReference>
<dbReference type="AlphaFoldDB" id="A0A1W6Z2T2"/>
<dbReference type="RefSeq" id="WP_086072988.1">
    <property type="nucleotide sequence ID" value="NZ_CP021109.1"/>
</dbReference>
<name>A0A1W6Z2T2_9BORD</name>
<evidence type="ECO:0000313" key="4">
    <source>
        <dbReference type="Proteomes" id="UP000194139"/>
    </source>
</evidence>
<evidence type="ECO:0000256" key="2">
    <source>
        <dbReference type="SAM" id="SignalP"/>
    </source>
</evidence>
<feature type="chain" id="PRO_5012190688" evidence="2">
    <location>
        <begin position="26"/>
        <end position="325"/>
    </location>
</feature>
<dbReference type="InterPro" id="IPR042100">
    <property type="entry name" value="Bug_dom1"/>
</dbReference>
<dbReference type="InterPro" id="IPR005064">
    <property type="entry name" value="BUG"/>
</dbReference>
<evidence type="ECO:0000256" key="1">
    <source>
        <dbReference type="ARBA" id="ARBA00006987"/>
    </source>
</evidence>
<feature type="signal peptide" evidence="2">
    <location>
        <begin position="1"/>
        <end position="25"/>
    </location>
</feature>
<dbReference type="Proteomes" id="UP000194139">
    <property type="component" value="Chromosome"/>
</dbReference>
<dbReference type="PANTHER" id="PTHR42928">
    <property type="entry name" value="TRICARBOXYLATE-BINDING PROTEIN"/>
    <property type="match status" value="1"/>
</dbReference>